<comment type="caution">
    <text evidence="1">The sequence shown here is derived from an EMBL/GenBank/DDBJ whole genome shotgun (WGS) entry which is preliminary data.</text>
</comment>
<accession>A0A5M6ZP99</accession>
<evidence type="ECO:0000313" key="1">
    <source>
        <dbReference type="EMBL" id="KAA5805058.1"/>
    </source>
</evidence>
<dbReference type="EMBL" id="VWOJ01000001">
    <property type="protein sequence ID" value="KAA5805058.1"/>
    <property type="molecule type" value="Genomic_DNA"/>
</dbReference>
<protein>
    <submittedName>
        <fullName evidence="1">Uncharacterized protein</fullName>
    </submittedName>
</protein>
<sequence length="148" mass="17059">MTSSLFLSIVWALILAGSENPEQHPTERWGAYDETHSIDQSVTSGIQILYLFDVFKYAKRKANVSGRELLDFECYGISMTTIFNGDMEIVERHFSFLGVQRLDSEFEDADDHDIVSWKCATDDRIRSFGVSCDHDCNYMEMDAFTDWN</sequence>
<keyword evidence="2" id="KW-1185">Reference proteome</keyword>
<evidence type="ECO:0000313" key="2">
    <source>
        <dbReference type="Proteomes" id="UP000325122"/>
    </source>
</evidence>
<proteinExistence type="predicted"/>
<gene>
    <name evidence="1" type="ORF">F1654_03430</name>
</gene>
<dbReference type="RefSeq" id="WP_150022089.1">
    <property type="nucleotide sequence ID" value="NZ_VWOJ01000001.1"/>
</dbReference>
<reference evidence="1 2" key="1">
    <citation type="submission" date="2019-09" db="EMBL/GenBank/DDBJ databases">
        <authorList>
            <person name="Kevbrin V."/>
            <person name="Grouzdev D.S."/>
        </authorList>
    </citation>
    <scope>NUCLEOTIDE SEQUENCE [LARGE SCALE GENOMIC DNA]</scope>
    <source>
        <strain evidence="1 2">G-192</strain>
    </source>
</reference>
<organism evidence="1 2">
    <name type="scientific">Alkalicaulis satelles</name>
    <dbReference type="NCBI Taxonomy" id="2609175"/>
    <lineage>
        <taxon>Bacteria</taxon>
        <taxon>Pseudomonadati</taxon>
        <taxon>Pseudomonadota</taxon>
        <taxon>Alphaproteobacteria</taxon>
        <taxon>Maricaulales</taxon>
        <taxon>Maricaulaceae</taxon>
        <taxon>Alkalicaulis</taxon>
    </lineage>
</organism>
<name>A0A5M6ZP99_9PROT</name>
<dbReference type="Proteomes" id="UP000325122">
    <property type="component" value="Unassembled WGS sequence"/>
</dbReference>
<dbReference type="AlphaFoldDB" id="A0A5M6ZP99"/>